<proteinExistence type="predicted"/>
<dbReference type="eggNOG" id="arCOG04859">
    <property type="taxonomic scope" value="Archaea"/>
</dbReference>
<evidence type="ECO:0000313" key="4">
    <source>
        <dbReference type="Proteomes" id="UP000000663"/>
    </source>
</evidence>
<dbReference type="Pfam" id="PF02505">
    <property type="entry name" value="MCR_D"/>
    <property type="match status" value="1"/>
</dbReference>
<evidence type="ECO:0000256" key="2">
    <source>
        <dbReference type="SAM" id="MobiDB-lite"/>
    </source>
</evidence>
<dbReference type="NCBIfam" id="TIGR03260">
    <property type="entry name" value="met_CoM_red_D"/>
    <property type="match status" value="1"/>
</dbReference>
<protein>
    <submittedName>
        <fullName evidence="3">Methyl-coenzyme M reductase, operon protein D</fullName>
        <ecNumber evidence="3">2.8.4.1</ecNumber>
    </submittedName>
</protein>
<dbReference type="PIRSF" id="PIRSF005636">
    <property type="entry name" value="McrD"/>
    <property type="match status" value="1"/>
</dbReference>
<keyword evidence="3" id="KW-0808">Transferase</keyword>
<accession>Q0W342</accession>
<dbReference type="RefSeq" id="WP_012035373.1">
    <property type="nucleotide sequence ID" value="NC_009464.1"/>
</dbReference>
<keyword evidence="1" id="KW-0484">Methanogenesis</keyword>
<feature type="compositionally biased region" description="Basic and acidic residues" evidence="2">
    <location>
        <begin position="158"/>
        <end position="167"/>
    </location>
</feature>
<dbReference type="EC" id="2.8.4.1" evidence="3"/>
<dbReference type="Proteomes" id="UP000000663">
    <property type="component" value="Chromosome"/>
</dbReference>
<gene>
    <name evidence="3" type="primary">mcrD-1</name>
    <name evidence="3" type="ORF">RCIX2060</name>
</gene>
<dbReference type="STRING" id="351160.RCIX2060"/>
<evidence type="ECO:0000313" key="3">
    <source>
        <dbReference type="EMBL" id="CAJ37201.1"/>
    </source>
</evidence>
<dbReference type="KEGG" id="rci:RCIX2060"/>
<dbReference type="GeneID" id="5144947"/>
<dbReference type="OrthoDB" id="109281at2157"/>
<keyword evidence="4" id="KW-1185">Reference proteome</keyword>
<dbReference type="AlphaFoldDB" id="Q0W342"/>
<dbReference type="GO" id="GO:0015948">
    <property type="term" value="P:methanogenesis"/>
    <property type="evidence" value="ECO:0007669"/>
    <property type="project" value="UniProtKB-KW"/>
</dbReference>
<evidence type="ECO:0000256" key="1">
    <source>
        <dbReference type="ARBA" id="ARBA00022994"/>
    </source>
</evidence>
<dbReference type="EMBL" id="AM114193">
    <property type="protein sequence ID" value="CAJ37201.1"/>
    <property type="molecule type" value="Genomic_DNA"/>
</dbReference>
<dbReference type="GO" id="GO:0050524">
    <property type="term" value="F:coenzyme-B sulfoethylthiotransferase activity"/>
    <property type="evidence" value="ECO:0007669"/>
    <property type="project" value="UniProtKB-EC"/>
</dbReference>
<sequence length="167" mass="19046">MVAPVTGKNRLMQIEIFPERLLNIETAQALLNELNKIGGITRMIVYGPRLPKDDPKDLLDGKFDAREKKFLDIMGEKIELTVQVGRIFVEIENPGVKDKINEACRKTLPFPFEINEGLYIRTQKTLTDYVRKGGKVDDISVGMSDPGAMQKYSYCPPKSDDRDEKRR</sequence>
<feature type="region of interest" description="Disordered" evidence="2">
    <location>
        <begin position="140"/>
        <end position="167"/>
    </location>
</feature>
<dbReference type="InterPro" id="IPR003901">
    <property type="entry name" value="Me_CoM_Rdtase_D"/>
</dbReference>
<organism evidence="3 4">
    <name type="scientific">Methanocella arvoryzae (strain DSM 22066 / NBRC 105507 / MRE50)</name>
    <dbReference type="NCBI Taxonomy" id="351160"/>
    <lineage>
        <taxon>Archaea</taxon>
        <taxon>Methanobacteriati</taxon>
        <taxon>Methanobacteriota</taxon>
        <taxon>Stenosarchaea group</taxon>
        <taxon>Methanomicrobia</taxon>
        <taxon>Methanocellales</taxon>
        <taxon>Methanocellaceae</taxon>
        <taxon>Methanocella</taxon>
    </lineage>
</organism>
<name>Q0W342_METAR</name>
<reference evidence="3 4" key="1">
    <citation type="journal article" date="2006" name="Science">
        <title>Genome of rice cluster I archaea -- the key methane producers in the rice rhizosphere.</title>
        <authorList>
            <person name="Erkel C."/>
            <person name="Kube M."/>
            <person name="Reinhardt R."/>
            <person name="Liesack W."/>
        </authorList>
    </citation>
    <scope>NUCLEOTIDE SEQUENCE [LARGE SCALE GENOMIC DNA]</scope>
    <source>
        <strain evidence="4">DSM 22066 / NBRC 105507 / MRE50</strain>
    </source>
</reference>